<reference evidence="3 4" key="1">
    <citation type="submission" date="2023-01" db="EMBL/GenBank/DDBJ databases">
        <title>Novel diversity within Roseofilum (Cyanobacteria; Desertifilaceae) from marine benthic mats with descriptions of four novel species.</title>
        <authorList>
            <person name="Wang Y."/>
            <person name="Berthold D.E."/>
            <person name="Hu J."/>
            <person name="Lefler F.W."/>
            <person name="Laughinghouse H.D. IV."/>
        </authorList>
    </citation>
    <scope>NUCLEOTIDE SEQUENCE [LARGE SCALE GENOMIC DNA]</scope>
    <source>
        <strain evidence="3 4">BLCC-M91</strain>
    </source>
</reference>
<name>A0ABT7BKB2_9CYAN</name>
<evidence type="ECO:0000313" key="4">
    <source>
        <dbReference type="Proteomes" id="UP001231370"/>
    </source>
</evidence>
<keyword evidence="1" id="KW-0560">Oxidoreductase</keyword>
<dbReference type="RefSeq" id="WP_283762931.1">
    <property type="nucleotide sequence ID" value="NZ_JAQPOK010000089.1"/>
</dbReference>
<dbReference type="PANTHER" id="PTHR13847:SF287">
    <property type="entry name" value="FAD-DEPENDENT OXIDOREDUCTASE DOMAIN-CONTAINING PROTEIN 1"/>
    <property type="match status" value="1"/>
</dbReference>
<dbReference type="InterPro" id="IPR006076">
    <property type="entry name" value="FAD-dep_OxRdtase"/>
</dbReference>
<proteinExistence type="predicted"/>
<dbReference type="EMBL" id="JAQPOK010000089">
    <property type="protein sequence ID" value="MDJ1179625.1"/>
    <property type="molecule type" value="Genomic_DNA"/>
</dbReference>
<keyword evidence="4" id="KW-1185">Reference proteome</keyword>
<evidence type="ECO:0000256" key="1">
    <source>
        <dbReference type="ARBA" id="ARBA00023002"/>
    </source>
</evidence>
<comment type="caution">
    <text evidence="3">The sequence shown here is derived from an EMBL/GenBank/DDBJ whole genome shotgun (WGS) entry which is preliminary data.</text>
</comment>
<gene>
    <name evidence="3" type="ORF">PJF56_12195</name>
</gene>
<dbReference type="SUPFAM" id="SSF51905">
    <property type="entry name" value="FAD/NAD(P)-binding domain"/>
    <property type="match status" value="1"/>
</dbReference>
<dbReference type="InterPro" id="IPR036188">
    <property type="entry name" value="FAD/NAD-bd_sf"/>
</dbReference>
<organism evidence="3 4">
    <name type="scientific">Roseofilum halophilum BLCC-M91</name>
    <dbReference type="NCBI Taxonomy" id="3022259"/>
    <lineage>
        <taxon>Bacteria</taxon>
        <taxon>Bacillati</taxon>
        <taxon>Cyanobacteriota</taxon>
        <taxon>Cyanophyceae</taxon>
        <taxon>Desertifilales</taxon>
        <taxon>Desertifilaceae</taxon>
        <taxon>Roseofilum</taxon>
        <taxon>Roseofilum halophilum</taxon>
    </lineage>
</organism>
<accession>A0ABT7BKB2</accession>
<dbReference type="PANTHER" id="PTHR13847">
    <property type="entry name" value="SARCOSINE DEHYDROGENASE-RELATED"/>
    <property type="match status" value="1"/>
</dbReference>
<evidence type="ECO:0000313" key="3">
    <source>
        <dbReference type="EMBL" id="MDJ1179625.1"/>
    </source>
</evidence>
<dbReference type="Gene3D" id="3.30.9.10">
    <property type="entry name" value="D-Amino Acid Oxidase, subunit A, domain 2"/>
    <property type="match status" value="1"/>
</dbReference>
<dbReference type="Proteomes" id="UP001231370">
    <property type="component" value="Unassembled WGS sequence"/>
</dbReference>
<protein>
    <submittedName>
        <fullName evidence="3">FAD-binding oxidoreductase</fullName>
    </submittedName>
</protein>
<evidence type="ECO:0000259" key="2">
    <source>
        <dbReference type="Pfam" id="PF01266"/>
    </source>
</evidence>
<dbReference type="Pfam" id="PF01266">
    <property type="entry name" value="DAO"/>
    <property type="match status" value="1"/>
</dbReference>
<feature type="domain" description="FAD dependent oxidoreductase" evidence="2">
    <location>
        <begin position="6"/>
        <end position="381"/>
    </location>
</feature>
<dbReference type="Gene3D" id="3.50.50.60">
    <property type="entry name" value="FAD/NAD(P)-binding domain"/>
    <property type="match status" value="1"/>
</dbReference>
<sequence>MTKIYDWILIGAGITGSALAYELGKLGLEVLLLDQSADGDIPAESLSASGHERDRATRYSYGGVHWYGNSGDMGKLFQEGKARHEQLSDELGMDTEYRPVNLLFTVDPGQDVERTIAAYEQMSDPFQILSPQEACEIEPLLNPEAIVHALILEQAQVNPILLNQAYQQAMIRQGGAMEMGEVQELENHRDRSYSVSTSEDIYRAKNVVVCAGGWTRQLLKQAGIDIPIYFTHAELIEILETNQRLSSFVIPSQTQLYQLETVSSRPELEFLWDEPGHELAPAIVDTSAVQFQDGRLLLGQLSRTVTDPQAQVNPQKSEQEIRQKVGQVLPALAQEPGTWHSCLVAFVHQNFAIMGAVPKREGLYVFSGFTAPMTLVPAIAPRFARQLTGTPDPLLSPFILKSNEY</sequence>